<feature type="transmembrane region" description="Helical" evidence="6">
    <location>
        <begin position="379"/>
        <end position="401"/>
    </location>
</feature>
<dbReference type="InterPro" id="IPR011701">
    <property type="entry name" value="MFS"/>
</dbReference>
<evidence type="ECO:0000256" key="4">
    <source>
        <dbReference type="ARBA" id="ARBA00023136"/>
    </source>
</evidence>
<comment type="caution">
    <text evidence="8">The sequence shown here is derived from an EMBL/GenBank/DDBJ whole genome shotgun (WGS) entry which is preliminary data.</text>
</comment>
<reference evidence="8" key="1">
    <citation type="submission" date="2023-06" db="EMBL/GenBank/DDBJ databases">
        <title>Genome-scale phylogeny and comparative genomics of the fungal order Sordariales.</title>
        <authorList>
            <consortium name="Lawrence Berkeley National Laboratory"/>
            <person name="Hensen N."/>
            <person name="Bonometti L."/>
            <person name="Westerberg I."/>
            <person name="Brannstrom I.O."/>
            <person name="Guillou S."/>
            <person name="Cros-Aarteil S."/>
            <person name="Calhoun S."/>
            <person name="Haridas S."/>
            <person name="Kuo A."/>
            <person name="Mondo S."/>
            <person name="Pangilinan J."/>
            <person name="Riley R."/>
            <person name="Labutti K."/>
            <person name="Andreopoulos B."/>
            <person name="Lipzen A."/>
            <person name="Chen C."/>
            <person name="Yanf M."/>
            <person name="Daum C."/>
            <person name="Ng V."/>
            <person name="Clum A."/>
            <person name="Steindorff A."/>
            <person name="Ohm R."/>
            <person name="Martin F."/>
            <person name="Silar P."/>
            <person name="Natvig D."/>
            <person name="Lalanne C."/>
            <person name="Gautier V."/>
            <person name="Ament-Velasquez S.L."/>
            <person name="Kruys A."/>
            <person name="Hutchinson M.I."/>
            <person name="Powell A.J."/>
            <person name="Barry K."/>
            <person name="Miller A.N."/>
            <person name="Grigoriev I.V."/>
            <person name="Debuchy R."/>
            <person name="Gladieux P."/>
            <person name="Thoren M.H."/>
            <person name="Johannesson H."/>
        </authorList>
    </citation>
    <scope>NUCLEOTIDE SEQUENCE</scope>
    <source>
        <strain evidence="8">8032-3</strain>
    </source>
</reference>
<dbReference type="PANTHER" id="PTHR23501:SF43">
    <property type="entry name" value="MULTIDRUG TRANSPORTER, PUTATIVE (AFU_ORTHOLOGUE AFUA_6G03040)-RELATED"/>
    <property type="match status" value="1"/>
</dbReference>
<dbReference type="GeneID" id="85314191"/>
<feature type="transmembrane region" description="Helical" evidence="6">
    <location>
        <begin position="34"/>
        <end position="54"/>
    </location>
</feature>
<evidence type="ECO:0000313" key="8">
    <source>
        <dbReference type="EMBL" id="KAK1768105.1"/>
    </source>
</evidence>
<protein>
    <submittedName>
        <fullName evidence="8">MFS general substrate transporter</fullName>
    </submittedName>
</protein>
<feature type="compositionally biased region" description="Low complexity" evidence="5">
    <location>
        <begin position="9"/>
        <end position="22"/>
    </location>
</feature>
<feature type="region of interest" description="Disordered" evidence="5">
    <location>
        <begin position="1"/>
        <end position="23"/>
    </location>
</feature>
<name>A0AAJ0FPF5_9PEZI</name>
<keyword evidence="9" id="KW-1185">Reference proteome</keyword>
<keyword evidence="3 6" id="KW-1133">Transmembrane helix</keyword>
<dbReference type="InterPro" id="IPR036259">
    <property type="entry name" value="MFS_trans_sf"/>
</dbReference>
<feature type="transmembrane region" description="Helical" evidence="6">
    <location>
        <begin position="313"/>
        <end position="332"/>
    </location>
</feature>
<dbReference type="EMBL" id="MU839006">
    <property type="protein sequence ID" value="KAK1768105.1"/>
    <property type="molecule type" value="Genomic_DNA"/>
</dbReference>
<feature type="transmembrane region" description="Helical" evidence="6">
    <location>
        <begin position="127"/>
        <end position="147"/>
    </location>
</feature>
<dbReference type="Gene3D" id="1.20.1720.10">
    <property type="entry name" value="Multidrug resistance protein D"/>
    <property type="match status" value="1"/>
</dbReference>
<evidence type="ECO:0000313" key="9">
    <source>
        <dbReference type="Proteomes" id="UP001244011"/>
    </source>
</evidence>
<keyword evidence="4 6" id="KW-0472">Membrane</keyword>
<dbReference type="PANTHER" id="PTHR23501">
    <property type="entry name" value="MAJOR FACILITATOR SUPERFAMILY"/>
    <property type="match status" value="1"/>
</dbReference>
<feature type="transmembrane region" description="Helical" evidence="6">
    <location>
        <begin position="74"/>
        <end position="91"/>
    </location>
</feature>
<comment type="subcellular location">
    <subcellularLocation>
        <location evidence="1">Membrane</location>
        <topology evidence="1">Multi-pass membrane protein</topology>
    </subcellularLocation>
</comment>
<evidence type="ECO:0000256" key="5">
    <source>
        <dbReference type="SAM" id="MobiDB-lite"/>
    </source>
</evidence>
<evidence type="ECO:0000256" key="2">
    <source>
        <dbReference type="ARBA" id="ARBA00022692"/>
    </source>
</evidence>
<feature type="transmembrane region" description="Helical" evidence="6">
    <location>
        <begin position="190"/>
        <end position="214"/>
    </location>
</feature>
<dbReference type="RefSeq" id="XP_060284318.1">
    <property type="nucleotide sequence ID" value="XM_060431004.1"/>
</dbReference>
<dbReference type="Gene3D" id="1.20.1250.20">
    <property type="entry name" value="MFS general substrate transporter like domains"/>
    <property type="match status" value="1"/>
</dbReference>
<feature type="transmembrane region" description="Helical" evidence="6">
    <location>
        <begin position="235"/>
        <end position="257"/>
    </location>
</feature>
<organism evidence="8 9">
    <name type="scientific">Phialemonium atrogriseum</name>
    <dbReference type="NCBI Taxonomy" id="1093897"/>
    <lineage>
        <taxon>Eukaryota</taxon>
        <taxon>Fungi</taxon>
        <taxon>Dikarya</taxon>
        <taxon>Ascomycota</taxon>
        <taxon>Pezizomycotina</taxon>
        <taxon>Sordariomycetes</taxon>
        <taxon>Sordariomycetidae</taxon>
        <taxon>Cephalothecales</taxon>
        <taxon>Cephalothecaceae</taxon>
        <taxon>Phialemonium</taxon>
    </lineage>
</organism>
<gene>
    <name evidence="8" type="ORF">QBC33DRAFT_577764</name>
</gene>
<evidence type="ECO:0000256" key="6">
    <source>
        <dbReference type="SAM" id="Phobius"/>
    </source>
</evidence>
<feature type="transmembrane region" description="Helical" evidence="6">
    <location>
        <begin position="103"/>
        <end position="121"/>
    </location>
</feature>
<feature type="transmembrane region" description="Helical" evidence="6">
    <location>
        <begin position="269"/>
        <end position="292"/>
    </location>
</feature>
<accession>A0AAJ0FPF5</accession>
<feature type="transmembrane region" description="Helical" evidence="6">
    <location>
        <begin position="352"/>
        <end position="372"/>
    </location>
</feature>
<dbReference type="PRINTS" id="PR01036">
    <property type="entry name" value="TCRTETB"/>
</dbReference>
<dbReference type="GO" id="GO:0022857">
    <property type="term" value="F:transmembrane transporter activity"/>
    <property type="evidence" value="ECO:0007669"/>
    <property type="project" value="InterPro"/>
</dbReference>
<dbReference type="AlphaFoldDB" id="A0AAJ0FPF5"/>
<evidence type="ECO:0000259" key="7">
    <source>
        <dbReference type="PROSITE" id="PS50850"/>
    </source>
</evidence>
<feature type="transmembrane region" description="Helical" evidence="6">
    <location>
        <begin position="407"/>
        <end position="429"/>
    </location>
</feature>
<dbReference type="SUPFAM" id="SSF103473">
    <property type="entry name" value="MFS general substrate transporter"/>
    <property type="match status" value="1"/>
</dbReference>
<evidence type="ECO:0000256" key="1">
    <source>
        <dbReference type="ARBA" id="ARBA00004141"/>
    </source>
</evidence>
<dbReference type="Pfam" id="PF07690">
    <property type="entry name" value="MFS_1"/>
    <property type="match status" value="1"/>
</dbReference>
<dbReference type="GO" id="GO:0005886">
    <property type="term" value="C:plasma membrane"/>
    <property type="evidence" value="ECO:0007669"/>
    <property type="project" value="TreeGrafter"/>
</dbReference>
<dbReference type="InterPro" id="IPR020846">
    <property type="entry name" value="MFS_dom"/>
</dbReference>
<keyword evidence="2 6" id="KW-0812">Transmembrane</keyword>
<proteinExistence type="predicted"/>
<dbReference type="PROSITE" id="PS50850">
    <property type="entry name" value="MFS"/>
    <property type="match status" value="1"/>
</dbReference>
<sequence length="545" mass="58288">MQLEVGDGAAASSSAADPASRSEPPRVYIKGWRLYVVSFSLCLSLLLSTLETTIVSTSLVSITNALGGFDQRDWVVTSYLLTYTGFLVIYAKFSDILGRKFMLLLALALFTVFSIVCGSISSILQLIIFRAFQGVGASGIYAMATVMNPELVPPEQWGTYIGIVSMVFVLSSVLGPILGGAINDHSSWRWVFLLNAPAGAVATALIAFILPTHFPHQGNPERQLRLRDKFSRASLARLDVVGALLLLASSILLVFGFEEAGSRYPWSSPAVISALALGGALFVAFVGWEKVVGAVHFVQEPIFPLRLMKSRQFVGMTIIALLTGPPFMTVLINLPQRFQAVNGSSPFEAGIHLIPLLLCSPAATALSGLLASKLNVPPFYLMFTGASLQVLGVGLASSAGVGDDRAMYGYEVVMGFGFGMSLITLLIYVPLAVDKSDMAVAMGSITQIRVLGGTIGLAIGSTVLNNALSPRLAALLTPAEMQQIADSVGAIGALPAATRDAVRLAFCDAYNAQLRVMLYFSVVVWISTLLLWERRLRRASDVEGY</sequence>
<feature type="transmembrane region" description="Helical" evidence="6">
    <location>
        <begin position="512"/>
        <end position="532"/>
    </location>
</feature>
<feature type="domain" description="Major facilitator superfamily (MFS) profile" evidence="7">
    <location>
        <begin position="37"/>
        <end position="539"/>
    </location>
</feature>
<dbReference type="Proteomes" id="UP001244011">
    <property type="component" value="Unassembled WGS sequence"/>
</dbReference>
<feature type="transmembrane region" description="Helical" evidence="6">
    <location>
        <begin position="159"/>
        <end position="178"/>
    </location>
</feature>
<evidence type="ECO:0000256" key="3">
    <source>
        <dbReference type="ARBA" id="ARBA00022989"/>
    </source>
</evidence>
<feature type="transmembrane region" description="Helical" evidence="6">
    <location>
        <begin position="450"/>
        <end position="468"/>
    </location>
</feature>